<accession>A0A0V1MVD2</accession>
<protein>
    <submittedName>
        <fullName evidence="1">Uncharacterized protein</fullName>
    </submittedName>
</protein>
<gene>
    <name evidence="1" type="ORF">T10_12688</name>
</gene>
<dbReference type="EMBL" id="JYDO01000035">
    <property type="protein sequence ID" value="KRZ75748.1"/>
    <property type="molecule type" value="Genomic_DNA"/>
</dbReference>
<proteinExistence type="predicted"/>
<organism evidence="1 2">
    <name type="scientific">Trichinella papuae</name>
    <dbReference type="NCBI Taxonomy" id="268474"/>
    <lineage>
        <taxon>Eukaryota</taxon>
        <taxon>Metazoa</taxon>
        <taxon>Ecdysozoa</taxon>
        <taxon>Nematoda</taxon>
        <taxon>Enoplea</taxon>
        <taxon>Dorylaimia</taxon>
        <taxon>Trichinellida</taxon>
        <taxon>Trichinellidae</taxon>
        <taxon>Trichinella</taxon>
    </lineage>
</organism>
<reference evidence="1 2" key="1">
    <citation type="submission" date="2015-01" db="EMBL/GenBank/DDBJ databases">
        <title>Evolution of Trichinella species and genotypes.</title>
        <authorList>
            <person name="Korhonen P.K."/>
            <person name="Edoardo P."/>
            <person name="Giuseppe L.R."/>
            <person name="Gasser R.B."/>
        </authorList>
    </citation>
    <scope>NUCLEOTIDE SEQUENCE [LARGE SCALE GENOMIC DNA]</scope>
    <source>
        <strain evidence="1">ISS1980</strain>
    </source>
</reference>
<name>A0A0V1MVD2_9BILA</name>
<evidence type="ECO:0000313" key="1">
    <source>
        <dbReference type="EMBL" id="KRZ75748.1"/>
    </source>
</evidence>
<dbReference type="AlphaFoldDB" id="A0A0V1MVD2"/>
<keyword evidence="2" id="KW-1185">Reference proteome</keyword>
<sequence>MCHISLNPNFKRNDHFHYFSQQHQLTFEIFQLDAAVHCSVVHSSILKAVHHLLNNSSNASPRMAI</sequence>
<comment type="caution">
    <text evidence="1">The sequence shown here is derived from an EMBL/GenBank/DDBJ whole genome shotgun (WGS) entry which is preliminary data.</text>
</comment>
<dbReference type="Proteomes" id="UP000054843">
    <property type="component" value="Unassembled WGS sequence"/>
</dbReference>
<evidence type="ECO:0000313" key="2">
    <source>
        <dbReference type="Proteomes" id="UP000054843"/>
    </source>
</evidence>